<gene>
    <name evidence="1" type="ORF">HK099_003952</name>
</gene>
<dbReference type="AlphaFoldDB" id="A0AAD5U5J6"/>
<keyword evidence="2" id="KW-1185">Reference proteome</keyword>
<organism evidence="1 2">
    <name type="scientific">Clydaea vesicula</name>
    <dbReference type="NCBI Taxonomy" id="447962"/>
    <lineage>
        <taxon>Eukaryota</taxon>
        <taxon>Fungi</taxon>
        <taxon>Fungi incertae sedis</taxon>
        <taxon>Chytridiomycota</taxon>
        <taxon>Chytridiomycota incertae sedis</taxon>
        <taxon>Chytridiomycetes</taxon>
        <taxon>Lobulomycetales</taxon>
        <taxon>Lobulomycetaceae</taxon>
        <taxon>Clydaea</taxon>
    </lineage>
</organism>
<evidence type="ECO:0000313" key="1">
    <source>
        <dbReference type="EMBL" id="KAJ3220840.1"/>
    </source>
</evidence>
<name>A0AAD5U5J6_9FUNG</name>
<accession>A0AAD5U5J6</accession>
<proteinExistence type="predicted"/>
<comment type="caution">
    <text evidence="1">The sequence shown here is derived from an EMBL/GenBank/DDBJ whole genome shotgun (WGS) entry which is preliminary data.</text>
</comment>
<dbReference type="Proteomes" id="UP001211065">
    <property type="component" value="Unassembled WGS sequence"/>
</dbReference>
<protein>
    <submittedName>
        <fullName evidence="1">Uncharacterized protein</fullName>
    </submittedName>
</protein>
<dbReference type="EMBL" id="JADGJW010000269">
    <property type="protein sequence ID" value="KAJ3220840.1"/>
    <property type="molecule type" value="Genomic_DNA"/>
</dbReference>
<sequence length="346" mass="39968">MTTLTHKTSFQKVFRGTQLHYDRLTDLLFQCNQLQLHTTHFSKYYLLNCPPAIQKSLHKDALEVITSELNKLDNTNHRGSGDRRALVDHFLPFISAYKNQINYQGEGVRYFQQLSTYMSETFETNIKDSDLEPGISDQSYLMDELFLLDADRTLIHQIQAFLPRNIHVNGIPRDITTRPEAYLNSYIALGRLFDQYGLRSFNAVPLSTSTVPRYLILDTNILLKQILGITQPTKINEETKPDIGLKAGFDVLLLDEYKTSKECPGCEGETVKTFKRRENPKPWRNNEVTVHGLLRWQSEKCQQSCGHPSRLWNRDDVATLNQRSIVESMLAGEFRPVRFQRANLPE</sequence>
<reference evidence="1" key="1">
    <citation type="submission" date="2020-05" db="EMBL/GenBank/DDBJ databases">
        <title>Phylogenomic resolution of chytrid fungi.</title>
        <authorList>
            <person name="Stajich J.E."/>
            <person name="Amses K."/>
            <person name="Simmons R."/>
            <person name="Seto K."/>
            <person name="Myers J."/>
            <person name="Bonds A."/>
            <person name="Quandt C.A."/>
            <person name="Barry K."/>
            <person name="Liu P."/>
            <person name="Grigoriev I."/>
            <person name="Longcore J.E."/>
            <person name="James T.Y."/>
        </authorList>
    </citation>
    <scope>NUCLEOTIDE SEQUENCE</scope>
    <source>
        <strain evidence="1">JEL0476</strain>
    </source>
</reference>
<evidence type="ECO:0000313" key="2">
    <source>
        <dbReference type="Proteomes" id="UP001211065"/>
    </source>
</evidence>